<evidence type="ECO:0000313" key="1">
    <source>
        <dbReference type="EMBL" id="JAH90519.1"/>
    </source>
</evidence>
<proteinExistence type="predicted"/>
<dbReference type="AlphaFoldDB" id="A0A0E9WJE6"/>
<protein>
    <submittedName>
        <fullName evidence="1">Uncharacterized protein</fullName>
    </submittedName>
</protein>
<reference evidence="1" key="1">
    <citation type="submission" date="2014-11" db="EMBL/GenBank/DDBJ databases">
        <authorList>
            <person name="Amaro Gonzalez C."/>
        </authorList>
    </citation>
    <scope>NUCLEOTIDE SEQUENCE</scope>
</reference>
<accession>A0A0E9WJE6</accession>
<dbReference type="EMBL" id="GBXM01018058">
    <property type="protein sequence ID" value="JAH90519.1"/>
    <property type="molecule type" value="Transcribed_RNA"/>
</dbReference>
<name>A0A0E9WJE6_ANGAN</name>
<reference evidence="1" key="2">
    <citation type="journal article" date="2015" name="Fish Shellfish Immunol.">
        <title>Early steps in the European eel (Anguilla anguilla)-Vibrio vulnificus interaction in the gills: Role of the RtxA13 toxin.</title>
        <authorList>
            <person name="Callol A."/>
            <person name="Pajuelo D."/>
            <person name="Ebbesson L."/>
            <person name="Teles M."/>
            <person name="MacKenzie S."/>
            <person name="Amaro C."/>
        </authorList>
    </citation>
    <scope>NUCLEOTIDE SEQUENCE</scope>
</reference>
<organism evidence="1">
    <name type="scientific">Anguilla anguilla</name>
    <name type="common">European freshwater eel</name>
    <name type="synonym">Muraena anguilla</name>
    <dbReference type="NCBI Taxonomy" id="7936"/>
    <lineage>
        <taxon>Eukaryota</taxon>
        <taxon>Metazoa</taxon>
        <taxon>Chordata</taxon>
        <taxon>Craniata</taxon>
        <taxon>Vertebrata</taxon>
        <taxon>Euteleostomi</taxon>
        <taxon>Actinopterygii</taxon>
        <taxon>Neopterygii</taxon>
        <taxon>Teleostei</taxon>
        <taxon>Anguilliformes</taxon>
        <taxon>Anguillidae</taxon>
        <taxon>Anguilla</taxon>
    </lineage>
</organism>
<sequence length="53" mass="5917">MQTSSVPCYISHDRVPYFLSSGLLYLPCRALTVRKAVIYIGILTCRLANLVSL</sequence>